<dbReference type="Proteomes" id="UP000003875">
    <property type="component" value="Unassembled WGS sequence"/>
</dbReference>
<accession>C0BU07</accession>
<gene>
    <name evidence="1" type="ORF">BIFPSEUDO_03888</name>
</gene>
<name>C0BU07_BIFPS</name>
<dbReference type="EMBL" id="ABXX02000003">
    <property type="protein sequence ID" value="EEG70858.1"/>
    <property type="molecule type" value="Genomic_DNA"/>
</dbReference>
<dbReference type="AlphaFoldDB" id="C0BU07"/>
<comment type="caution">
    <text evidence="1">The sequence shown here is derived from an EMBL/GenBank/DDBJ whole genome shotgun (WGS) entry which is preliminary data.</text>
</comment>
<organism evidence="1 2">
    <name type="scientific">Bifidobacterium pseudocatenulatum DSM 20438 = JCM 1200 = LMG 10505</name>
    <dbReference type="NCBI Taxonomy" id="547043"/>
    <lineage>
        <taxon>Bacteria</taxon>
        <taxon>Bacillati</taxon>
        <taxon>Actinomycetota</taxon>
        <taxon>Actinomycetes</taxon>
        <taxon>Bifidobacteriales</taxon>
        <taxon>Bifidobacteriaceae</taxon>
        <taxon>Bifidobacterium</taxon>
    </lineage>
</organism>
<proteinExistence type="predicted"/>
<dbReference type="eggNOG" id="ENOG50321T7">
    <property type="taxonomic scope" value="Bacteria"/>
</dbReference>
<protein>
    <submittedName>
        <fullName evidence="1">Uncharacterized protein</fullName>
    </submittedName>
</protein>
<sequence>MQPFEFGTLSACSRINIADDDGDLSFELFGDDGRPCHVATLRRIAYEFLRHAFGCTHKLRLFEWRQRQAIDDKFAIILGSPYPTLGQT</sequence>
<reference evidence="1 2" key="1">
    <citation type="submission" date="2009-02" db="EMBL/GenBank/DDBJ databases">
        <title>Draft genome sequence of Bifidobacterium pseudocatenulatum (DSM 20438).</title>
        <authorList>
            <person name="Sudarsanam P."/>
            <person name="Ley R."/>
            <person name="Guruge J."/>
            <person name="Turnbaugh P.J."/>
            <person name="Mahowald M."/>
            <person name="Liep D."/>
            <person name="Gordon J."/>
        </authorList>
    </citation>
    <scope>NUCLEOTIDE SEQUENCE [LARGE SCALE GENOMIC DNA]</scope>
    <source>
        <strain evidence="1 2">DSM 20438</strain>
    </source>
</reference>
<evidence type="ECO:0000313" key="2">
    <source>
        <dbReference type="Proteomes" id="UP000003875"/>
    </source>
</evidence>
<evidence type="ECO:0000313" key="1">
    <source>
        <dbReference type="EMBL" id="EEG70858.1"/>
    </source>
</evidence>
<reference evidence="1 2" key="2">
    <citation type="submission" date="2009-02" db="EMBL/GenBank/DDBJ databases">
        <authorList>
            <person name="Fulton L."/>
            <person name="Clifton S."/>
            <person name="Fulton B."/>
            <person name="Xu J."/>
            <person name="Minx P."/>
            <person name="Pepin K.H."/>
            <person name="Johnson M."/>
            <person name="Bhonagiri V."/>
            <person name="Nash W.E."/>
            <person name="Mardis E.R."/>
            <person name="Wilson R.K."/>
        </authorList>
    </citation>
    <scope>NUCLEOTIDE SEQUENCE [LARGE SCALE GENOMIC DNA]</scope>
    <source>
        <strain evidence="1 2">DSM 20438</strain>
    </source>
</reference>